<name>A0A108T920_BACSE</name>
<feature type="transmembrane region" description="Helical" evidence="1">
    <location>
        <begin position="7"/>
        <end position="27"/>
    </location>
</feature>
<gene>
    <name evidence="2" type="ORF">AA415_01371</name>
</gene>
<keyword evidence="2" id="KW-0449">Lipoprotein</keyword>
<evidence type="ECO:0000256" key="1">
    <source>
        <dbReference type="SAM" id="Phobius"/>
    </source>
</evidence>
<dbReference type="RefSeq" id="WP_060385660.1">
    <property type="nucleotide sequence ID" value="NZ_LRGC01000005.1"/>
</dbReference>
<sequence length="153" mass="17324">MKREKEQWLRIFNGVMFGVLILLGFAYCDENSMGAGSENCTSYAKYEFRGKVLGESRQVVPDARILVKHIASPADGSYGYAVLSDTVYTKENGEYLYQNTITGYQDFRIICEDLTGVYQTDSVDIKMNPKGGNGRYEGKDNREVVFKLKKRAI</sequence>
<organism evidence="2 3">
    <name type="scientific">Bacteroides stercoris</name>
    <dbReference type="NCBI Taxonomy" id="46506"/>
    <lineage>
        <taxon>Bacteria</taxon>
        <taxon>Pseudomonadati</taxon>
        <taxon>Bacteroidota</taxon>
        <taxon>Bacteroidia</taxon>
        <taxon>Bacteroidales</taxon>
        <taxon>Bacteroidaceae</taxon>
        <taxon>Bacteroides</taxon>
    </lineage>
</organism>
<reference evidence="2 3" key="1">
    <citation type="journal article" date="2016" name="BMC Genomics">
        <title>Type VI secretion systems of human gut Bacteroidales segregate into three genetic architectures, two of which are contained on mobile genetic elements.</title>
        <authorList>
            <person name="Coyne M.J."/>
            <person name="Roelofs K.G."/>
            <person name="Comstock L.E."/>
        </authorList>
    </citation>
    <scope>NUCLEOTIDE SEQUENCE [LARGE SCALE GENOMIC DNA]</scope>
    <source>
        <strain evidence="2 3">CL09T03C01</strain>
    </source>
</reference>
<evidence type="ECO:0000313" key="2">
    <source>
        <dbReference type="EMBL" id="KWR55592.1"/>
    </source>
</evidence>
<dbReference type="InterPro" id="IPR026403">
    <property type="entry name" value="Lipo_with_rSAM"/>
</dbReference>
<proteinExistence type="predicted"/>
<comment type="caution">
    <text evidence="2">The sequence shown here is derived from an EMBL/GenBank/DDBJ whole genome shotgun (WGS) entry which is preliminary data.</text>
</comment>
<keyword evidence="1" id="KW-0812">Transmembrane</keyword>
<protein>
    <submittedName>
        <fullName evidence="2">Putative lipoprotein, rSAM/lipoprotein system</fullName>
    </submittedName>
</protein>
<dbReference type="NCBIfam" id="TIGR04134">
    <property type="entry name" value="lipo_with_rSAM"/>
    <property type="match status" value="1"/>
</dbReference>
<keyword evidence="1" id="KW-1133">Transmembrane helix</keyword>
<dbReference type="EMBL" id="LRGC01000005">
    <property type="protein sequence ID" value="KWR55592.1"/>
    <property type="molecule type" value="Genomic_DNA"/>
</dbReference>
<keyword evidence="3" id="KW-1185">Reference proteome</keyword>
<dbReference type="Proteomes" id="UP000056419">
    <property type="component" value="Unassembled WGS sequence"/>
</dbReference>
<accession>A0A108T920</accession>
<dbReference type="PATRIC" id="fig|46506.5.peg.1464"/>
<keyword evidence="1" id="KW-0472">Membrane</keyword>
<dbReference type="AlphaFoldDB" id="A0A108T920"/>
<evidence type="ECO:0000313" key="3">
    <source>
        <dbReference type="Proteomes" id="UP000056419"/>
    </source>
</evidence>